<proteinExistence type="predicted"/>
<keyword evidence="3" id="KW-1185">Reference proteome</keyword>
<organism evidence="2 3">
    <name type="scientific">Planococcus rifietoensis</name>
    <dbReference type="NCBI Taxonomy" id="200991"/>
    <lineage>
        <taxon>Bacteria</taxon>
        <taxon>Bacillati</taxon>
        <taxon>Bacillota</taxon>
        <taxon>Bacilli</taxon>
        <taxon>Bacillales</taxon>
        <taxon>Caryophanaceae</taxon>
        <taxon>Planococcus</taxon>
    </lineage>
</organism>
<accession>A0A0U2QCE2</accession>
<gene>
    <name evidence="2" type="ORF">AUC31_17490</name>
</gene>
<dbReference type="STRING" id="200991.AUC31_17490"/>
<dbReference type="EMBL" id="CP013659">
    <property type="protein sequence ID" value="ALS76902.1"/>
    <property type="molecule type" value="Genomic_DNA"/>
</dbReference>
<dbReference type="RefSeq" id="WP_058383603.1">
    <property type="nucleotide sequence ID" value="NZ_CP013659.2"/>
</dbReference>
<name>A0A0U2QCE2_9BACL</name>
<dbReference type="OrthoDB" id="9151105at2"/>
<sequence length="342" mass="39682">MNQFDIEDLLDKKLMEAEDDLERVFNRRLKTILDQLSRMFEKYEKDGKLTSTEMVKYNRFDKEMARITQMLTDDYRQIVKDMRALQETQYLEKYLLSAYLISQVQPPAAQGFSLPSPATVKEVLLNPIAELTLPKILQQHRNETVRKINIELAEGIQAGESYWVMAKRLERVLGFSSNKARTVARTEAGRARSIAGEKVFEEASAYSKATKVWTSSLDTRVRKSHRKLDGQDADKNGVFHYKTNYTLAPRLWVGVDAASLSINCRCVVIYKINGKLPEYRRGRDYMDDKYQQKLADRIEQYMADESMTYKQAVKKATKELQPPSTVIPFVTYEEWYKEFASA</sequence>
<evidence type="ECO:0000259" key="1">
    <source>
        <dbReference type="Pfam" id="PF04233"/>
    </source>
</evidence>
<evidence type="ECO:0000313" key="3">
    <source>
        <dbReference type="Proteomes" id="UP000067683"/>
    </source>
</evidence>
<evidence type="ECO:0000313" key="2">
    <source>
        <dbReference type="EMBL" id="ALS76902.1"/>
    </source>
</evidence>
<dbReference type="Pfam" id="PF04233">
    <property type="entry name" value="Phage_Mu_F"/>
    <property type="match status" value="1"/>
</dbReference>
<dbReference type="Proteomes" id="UP000067683">
    <property type="component" value="Chromosome"/>
</dbReference>
<dbReference type="KEGG" id="prt:AUC31_17490"/>
<reference evidence="2" key="1">
    <citation type="submission" date="2016-01" db="EMBL/GenBank/DDBJ databases">
        <title>Complete genome of Planococcus rifietoensis type strain M8.</title>
        <authorList>
            <person name="See-Too W.S."/>
        </authorList>
    </citation>
    <scope>NUCLEOTIDE SEQUENCE [LARGE SCALE GENOMIC DNA]</scope>
    <source>
        <strain evidence="2">M8</strain>
    </source>
</reference>
<feature type="domain" description="Phage head morphogenesis" evidence="1">
    <location>
        <begin position="147"/>
        <end position="269"/>
    </location>
</feature>
<dbReference type="AlphaFoldDB" id="A0A0U2QCE2"/>
<dbReference type="InterPro" id="IPR006528">
    <property type="entry name" value="Phage_head_morphogenesis_dom"/>
</dbReference>
<protein>
    <submittedName>
        <fullName evidence="2">Phage head morphogenesis protein</fullName>
    </submittedName>
</protein>